<proteinExistence type="predicted"/>
<dbReference type="WBParaSite" id="ASIM_0000074001-mRNA-1">
    <property type="protein sequence ID" value="ASIM_0000074001-mRNA-1"/>
    <property type="gene ID" value="ASIM_0000074001"/>
</dbReference>
<reference evidence="3" key="1">
    <citation type="submission" date="2017-02" db="UniProtKB">
        <authorList>
            <consortium name="WormBaseParasite"/>
        </authorList>
    </citation>
    <scope>IDENTIFICATION</scope>
</reference>
<sequence>MLLEKSATLLWSTTSPTLHKCILTAFRSTSSTARKRRLEAFNAEREQQQQKYGVSIEKVIVSVQQEDQTERHLLMNDHLSTFHDCAKHISRLKVDNTALVHVTKESDASEYFASPHTTVDGKSKIKLLSFNTADYADHAYWRSCAFLLGALAETSLRADVSIIGALPSKGMSLYF</sequence>
<keyword evidence="2" id="KW-1185">Reference proteome</keyword>
<dbReference type="AlphaFoldDB" id="A0A0M3IZQ7"/>
<accession>A0A0M3IZQ7</accession>
<reference evidence="1 2" key="2">
    <citation type="submission" date="2018-11" db="EMBL/GenBank/DDBJ databases">
        <authorList>
            <consortium name="Pathogen Informatics"/>
        </authorList>
    </citation>
    <scope>NUCLEOTIDE SEQUENCE [LARGE SCALE GENOMIC DNA]</scope>
</reference>
<dbReference type="Proteomes" id="UP000267096">
    <property type="component" value="Unassembled WGS sequence"/>
</dbReference>
<gene>
    <name evidence="1" type="ORF">ASIM_LOCUS640</name>
</gene>
<evidence type="ECO:0000313" key="3">
    <source>
        <dbReference type="WBParaSite" id="ASIM_0000074001-mRNA-1"/>
    </source>
</evidence>
<evidence type="ECO:0000313" key="1">
    <source>
        <dbReference type="EMBL" id="VDK17930.1"/>
    </source>
</evidence>
<dbReference type="EMBL" id="UYRR01000479">
    <property type="protein sequence ID" value="VDK17930.1"/>
    <property type="molecule type" value="Genomic_DNA"/>
</dbReference>
<protein>
    <submittedName>
        <fullName evidence="3">39S ribosomal protein L39, mitochondrial (inferred by orthology to a human protein)</fullName>
    </submittedName>
</protein>
<dbReference type="OrthoDB" id="5870821at2759"/>
<name>A0A0M3IZQ7_ANISI</name>
<evidence type="ECO:0000313" key="2">
    <source>
        <dbReference type="Proteomes" id="UP000267096"/>
    </source>
</evidence>
<organism evidence="3">
    <name type="scientific">Anisakis simplex</name>
    <name type="common">Herring worm</name>
    <dbReference type="NCBI Taxonomy" id="6269"/>
    <lineage>
        <taxon>Eukaryota</taxon>
        <taxon>Metazoa</taxon>
        <taxon>Ecdysozoa</taxon>
        <taxon>Nematoda</taxon>
        <taxon>Chromadorea</taxon>
        <taxon>Rhabditida</taxon>
        <taxon>Spirurina</taxon>
        <taxon>Ascaridomorpha</taxon>
        <taxon>Ascaridoidea</taxon>
        <taxon>Anisakidae</taxon>
        <taxon>Anisakis</taxon>
        <taxon>Anisakis simplex complex</taxon>
    </lineage>
</organism>